<feature type="region of interest" description="Disordered" evidence="1">
    <location>
        <begin position="74"/>
        <end position="101"/>
    </location>
</feature>
<protein>
    <submittedName>
        <fullName evidence="2">Uncharacterized protein</fullName>
    </submittedName>
</protein>
<proteinExistence type="predicted"/>
<dbReference type="Proteomes" id="UP001321473">
    <property type="component" value="Unassembled WGS sequence"/>
</dbReference>
<comment type="caution">
    <text evidence="2">The sequence shown here is derived from an EMBL/GenBank/DDBJ whole genome shotgun (WGS) entry which is preliminary data.</text>
</comment>
<name>A0AAQ4ER91_AMBAM</name>
<feature type="compositionally biased region" description="Low complexity" evidence="1">
    <location>
        <begin position="391"/>
        <end position="401"/>
    </location>
</feature>
<dbReference type="EMBL" id="JARKHS020012044">
    <property type="protein sequence ID" value="KAK8777262.1"/>
    <property type="molecule type" value="Genomic_DNA"/>
</dbReference>
<feature type="compositionally biased region" description="Basic residues" evidence="1">
    <location>
        <begin position="77"/>
        <end position="95"/>
    </location>
</feature>
<feature type="compositionally biased region" description="Polar residues" evidence="1">
    <location>
        <begin position="440"/>
        <end position="451"/>
    </location>
</feature>
<accession>A0AAQ4ER91</accession>
<sequence>MSSSSRDDDAALTSSCFGYTRQPQRMPVRRPHALLLFLVLALLAGNVHGWATLKKILLARLLSGPRVIAVPFPVPTGHHHPPPRPPLHHHHHPHHLPPPPPPPPLVPLAVPIHHYHYPPTNVWESPIRKSPDVTEITDLSHLHALFDAPAEQPAKVTHEHGHIDVVDFSAAAEAFSTSAGKSKASSTQSLPTYSERIVTKRPSYNPYRSDTYYAAETPNKYYTSSATSPYASKTYSDTNYDSYATKALTKATQQRYGPRYLDAADYPAYMAALREYMKEKHIPSLESAWNQQPASYQAGTPRWPSYKSSVSKGADYYSSQDKNYDWAAYPSHSYVKEEDKSASKQHSTPDTFDWAQYVASAYKAAANKASSQSSAAARYDTVSQSSDAYAESSDTTTESSTGSAKYNLEAKQASLSTVASVTSKTPTELEAAKPQPDAAPSSQGVNSTKKD</sequence>
<keyword evidence="3" id="KW-1185">Reference proteome</keyword>
<dbReference type="AlphaFoldDB" id="A0AAQ4ER91"/>
<feature type="compositionally biased region" description="Polar residues" evidence="1">
    <location>
        <begin position="413"/>
        <end position="426"/>
    </location>
</feature>
<reference evidence="2 3" key="1">
    <citation type="journal article" date="2023" name="Arcadia Sci">
        <title>De novo assembly of a long-read Amblyomma americanum tick genome.</title>
        <authorList>
            <person name="Chou S."/>
            <person name="Poskanzer K.E."/>
            <person name="Rollins M."/>
            <person name="Thuy-Boun P.S."/>
        </authorList>
    </citation>
    <scope>NUCLEOTIDE SEQUENCE [LARGE SCALE GENOMIC DNA]</scope>
    <source>
        <strain evidence="2">F_SG_1</strain>
        <tissue evidence="2">Salivary glands</tissue>
    </source>
</reference>
<gene>
    <name evidence="2" type="ORF">V5799_029391</name>
</gene>
<evidence type="ECO:0000313" key="2">
    <source>
        <dbReference type="EMBL" id="KAK8777262.1"/>
    </source>
</evidence>
<evidence type="ECO:0000256" key="1">
    <source>
        <dbReference type="SAM" id="MobiDB-lite"/>
    </source>
</evidence>
<feature type="region of interest" description="Disordered" evidence="1">
    <location>
        <begin position="384"/>
        <end position="451"/>
    </location>
</feature>
<evidence type="ECO:0000313" key="3">
    <source>
        <dbReference type="Proteomes" id="UP001321473"/>
    </source>
</evidence>
<organism evidence="2 3">
    <name type="scientific">Amblyomma americanum</name>
    <name type="common">Lone star tick</name>
    <dbReference type="NCBI Taxonomy" id="6943"/>
    <lineage>
        <taxon>Eukaryota</taxon>
        <taxon>Metazoa</taxon>
        <taxon>Ecdysozoa</taxon>
        <taxon>Arthropoda</taxon>
        <taxon>Chelicerata</taxon>
        <taxon>Arachnida</taxon>
        <taxon>Acari</taxon>
        <taxon>Parasitiformes</taxon>
        <taxon>Ixodida</taxon>
        <taxon>Ixodoidea</taxon>
        <taxon>Ixodidae</taxon>
        <taxon>Amblyomminae</taxon>
        <taxon>Amblyomma</taxon>
    </lineage>
</organism>